<proteinExistence type="predicted"/>
<dbReference type="Proteomes" id="UP000886998">
    <property type="component" value="Unassembled WGS sequence"/>
</dbReference>
<gene>
    <name evidence="1" type="ORF">TNIN_377491</name>
</gene>
<accession>A0A8X6YAL3</accession>
<dbReference type="AlphaFoldDB" id="A0A8X6YAL3"/>
<reference evidence="1" key="1">
    <citation type="submission" date="2020-08" db="EMBL/GenBank/DDBJ databases">
        <title>Multicomponent nature underlies the extraordinary mechanical properties of spider dragline silk.</title>
        <authorList>
            <person name="Kono N."/>
            <person name="Nakamura H."/>
            <person name="Mori M."/>
            <person name="Yoshida Y."/>
            <person name="Ohtoshi R."/>
            <person name="Malay A.D."/>
            <person name="Moran D.A.P."/>
            <person name="Tomita M."/>
            <person name="Numata K."/>
            <person name="Arakawa K."/>
        </authorList>
    </citation>
    <scope>NUCLEOTIDE SEQUENCE</scope>
</reference>
<comment type="caution">
    <text evidence="1">The sequence shown here is derived from an EMBL/GenBank/DDBJ whole genome shotgun (WGS) entry which is preliminary data.</text>
</comment>
<keyword evidence="2" id="KW-1185">Reference proteome</keyword>
<evidence type="ECO:0000313" key="1">
    <source>
        <dbReference type="EMBL" id="GFY69250.1"/>
    </source>
</evidence>
<protein>
    <submittedName>
        <fullName evidence="1">Uncharacterized protein</fullName>
    </submittedName>
</protein>
<sequence length="93" mass="10600">MEGVGGGGQRMIPFLRNVQVQTSQFQNDPNGRNQNRKTLNIQSIVRCTKRRQHLPIDTCLFVASEESPQLTDEKPDSIRKQLMTSLNSKQLVF</sequence>
<organism evidence="1 2">
    <name type="scientific">Trichonephila inaurata madagascariensis</name>
    <dbReference type="NCBI Taxonomy" id="2747483"/>
    <lineage>
        <taxon>Eukaryota</taxon>
        <taxon>Metazoa</taxon>
        <taxon>Ecdysozoa</taxon>
        <taxon>Arthropoda</taxon>
        <taxon>Chelicerata</taxon>
        <taxon>Arachnida</taxon>
        <taxon>Araneae</taxon>
        <taxon>Araneomorphae</taxon>
        <taxon>Entelegynae</taxon>
        <taxon>Araneoidea</taxon>
        <taxon>Nephilidae</taxon>
        <taxon>Trichonephila</taxon>
        <taxon>Trichonephila inaurata</taxon>
    </lineage>
</organism>
<name>A0A8X6YAL3_9ARAC</name>
<dbReference type="EMBL" id="BMAV01017523">
    <property type="protein sequence ID" value="GFY69250.1"/>
    <property type="molecule type" value="Genomic_DNA"/>
</dbReference>
<evidence type="ECO:0000313" key="2">
    <source>
        <dbReference type="Proteomes" id="UP000886998"/>
    </source>
</evidence>